<dbReference type="PANTHER" id="PTHR20855">
    <property type="entry name" value="ADIPOR/PROGESTIN RECEPTOR-RELATED"/>
    <property type="match status" value="1"/>
</dbReference>
<dbReference type="EMBL" id="UZAN01042845">
    <property type="protein sequence ID" value="VDP76918.1"/>
    <property type="molecule type" value="Genomic_DNA"/>
</dbReference>
<feature type="transmembrane region" description="Helical" evidence="8">
    <location>
        <begin position="314"/>
        <end position="335"/>
    </location>
</feature>
<keyword evidence="10" id="KW-1185">Reference proteome</keyword>
<keyword evidence="5 8" id="KW-0472">Membrane</keyword>
<dbReference type="Pfam" id="PF03006">
    <property type="entry name" value="HlyIII"/>
    <property type="match status" value="1"/>
</dbReference>
<evidence type="ECO:0000256" key="7">
    <source>
        <dbReference type="SAM" id="MobiDB-lite"/>
    </source>
</evidence>
<feature type="transmembrane region" description="Helical" evidence="8">
    <location>
        <begin position="280"/>
        <end position="302"/>
    </location>
</feature>
<evidence type="ECO:0000256" key="6">
    <source>
        <dbReference type="PIRSR" id="PIRSR604254-1"/>
    </source>
</evidence>
<feature type="binding site" evidence="6">
    <location>
        <position position="317"/>
    </location>
    <ligand>
        <name>Zn(2+)</name>
        <dbReference type="ChEBI" id="CHEBI:29105"/>
    </ligand>
</feature>
<keyword evidence="6" id="KW-0862">Zinc</keyword>
<dbReference type="PANTHER" id="PTHR20855:SF52">
    <property type="entry name" value="ADIPONECTIN RECEPTOR PROTEIN"/>
    <property type="match status" value="1"/>
</dbReference>
<feature type="transmembrane region" description="Helical" evidence="8">
    <location>
        <begin position="214"/>
        <end position="236"/>
    </location>
</feature>
<feature type="transmembrane region" description="Helical" evidence="8">
    <location>
        <begin position="153"/>
        <end position="177"/>
    </location>
</feature>
<evidence type="ECO:0000313" key="9">
    <source>
        <dbReference type="EMBL" id="VDP76918.1"/>
    </source>
</evidence>
<evidence type="ECO:0000313" key="10">
    <source>
        <dbReference type="Proteomes" id="UP000272942"/>
    </source>
</evidence>
<dbReference type="GO" id="GO:0033211">
    <property type="term" value="P:adiponectin-activated signaling pathway"/>
    <property type="evidence" value="ECO:0007669"/>
    <property type="project" value="TreeGrafter"/>
</dbReference>
<evidence type="ECO:0000256" key="5">
    <source>
        <dbReference type="ARBA" id="ARBA00023136"/>
    </source>
</evidence>
<keyword evidence="6" id="KW-0479">Metal-binding</keyword>
<evidence type="ECO:0000313" key="11">
    <source>
        <dbReference type="WBParaSite" id="ECPE_0000593701-mRNA-1"/>
    </source>
</evidence>
<keyword evidence="3 8" id="KW-0812">Transmembrane</keyword>
<feature type="binding site" evidence="6">
    <location>
        <position position="173"/>
    </location>
    <ligand>
        <name>Zn(2+)</name>
        <dbReference type="ChEBI" id="CHEBI:29105"/>
    </ligand>
</feature>
<feature type="transmembrane region" description="Helical" evidence="8">
    <location>
        <begin position="122"/>
        <end position="141"/>
    </location>
</feature>
<evidence type="ECO:0000256" key="3">
    <source>
        <dbReference type="ARBA" id="ARBA00022692"/>
    </source>
</evidence>
<comment type="similarity">
    <text evidence="2">Belongs to the ADIPOR family.</text>
</comment>
<name>A0A183AG39_9TREM</name>
<feature type="binding site" evidence="6">
    <location>
        <position position="321"/>
    </location>
    <ligand>
        <name>Zn(2+)</name>
        <dbReference type="ChEBI" id="CHEBI:29105"/>
    </ligand>
</feature>
<comment type="subcellular location">
    <subcellularLocation>
        <location evidence="1">Membrane</location>
        <topology evidence="1">Multi-pass membrane protein</topology>
    </subcellularLocation>
</comment>
<keyword evidence="4 8" id="KW-1133">Transmembrane helix</keyword>
<feature type="transmembrane region" description="Helical" evidence="8">
    <location>
        <begin position="248"/>
        <end position="274"/>
    </location>
</feature>
<reference evidence="9 10" key="2">
    <citation type="submission" date="2018-11" db="EMBL/GenBank/DDBJ databases">
        <authorList>
            <consortium name="Pathogen Informatics"/>
        </authorList>
    </citation>
    <scope>NUCLEOTIDE SEQUENCE [LARGE SCALE GENOMIC DNA]</scope>
    <source>
        <strain evidence="9 10">Egypt</strain>
    </source>
</reference>
<dbReference type="AlphaFoldDB" id="A0A183AG39"/>
<dbReference type="GO" id="GO:0046872">
    <property type="term" value="F:metal ion binding"/>
    <property type="evidence" value="ECO:0007669"/>
    <property type="project" value="UniProtKB-KW"/>
</dbReference>
<proteinExistence type="inferred from homology"/>
<gene>
    <name evidence="9" type="ORF">ECPE_LOCUS5924</name>
</gene>
<feature type="region of interest" description="Disordered" evidence="7">
    <location>
        <begin position="12"/>
        <end position="35"/>
    </location>
</feature>
<dbReference type="GO" id="GO:0005886">
    <property type="term" value="C:plasma membrane"/>
    <property type="evidence" value="ECO:0007669"/>
    <property type="project" value="TreeGrafter"/>
</dbReference>
<evidence type="ECO:0000256" key="4">
    <source>
        <dbReference type="ARBA" id="ARBA00022989"/>
    </source>
</evidence>
<protein>
    <submittedName>
        <fullName evidence="11">Adiponectin receptor protein</fullName>
    </submittedName>
</protein>
<accession>A0A183AG39</accession>
<dbReference type="GO" id="GO:0038023">
    <property type="term" value="F:signaling receptor activity"/>
    <property type="evidence" value="ECO:0007669"/>
    <property type="project" value="TreeGrafter"/>
</dbReference>
<dbReference type="InterPro" id="IPR004254">
    <property type="entry name" value="AdipoR/HlyIII-related"/>
</dbReference>
<evidence type="ECO:0000256" key="8">
    <source>
        <dbReference type="SAM" id="Phobius"/>
    </source>
</evidence>
<evidence type="ECO:0000256" key="2">
    <source>
        <dbReference type="ARBA" id="ARBA00007018"/>
    </source>
</evidence>
<reference evidence="11" key="1">
    <citation type="submission" date="2016-06" db="UniProtKB">
        <authorList>
            <consortium name="WormBaseParasite"/>
        </authorList>
    </citation>
    <scope>IDENTIFICATION</scope>
</reference>
<dbReference type="Proteomes" id="UP000272942">
    <property type="component" value="Unassembled WGS sequence"/>
</dbReference>
<dbReference type="OrthoDB" id="5585746at2759"/>
<organism evidence="11">
    <name type="scientific">Echinostoma caproni</name>
    <dbReference type="NCBI Taxonomy" id="27848"/>
    <lineage>
        <taxon>Eukaryota</taxon>
        <taxon>Metazoa</taxon>
        <taxon>Spiralia</taxon>
        <taxon>Lophotrochozoa</taxon>
        <taxon>Platyhelminthes</taxon>
        <taxon>Trematoda</taxon>
        <taxon>Digenea</taxon>
        <taxon>Plagiorchiida</taxon>
        <taxon>Echinostomata</taxon>
        <taxon>Echinostomatoidea</taxon>
        <taxon>Echinostomatidae</taxon>
        <taxon>Echinostoma</taxon>
    </lineage>
</organism>
<sequence length="372" mass="41733">MTAESDDIAVEIRGGSSPMNKVEGASEAVAPSNAAEDQESKIHCVDYLRVKDITQLMQTMAQSAEEYARQIWMRGWQVVHFQRLPAWLKDNDLLIRGHRPQLYTAWACFKSIFRVHTETGNIWTHLLGCGCFIVIAAFVFAQPSDLIQWQEKLIFAGFFVGAILCLGFSCLFHTVLCHSESVSKLLSKLDYCGIAFLTMGSFVPYLYYSFYCILWAKLFYLALIGVLGCGAIVVSMSNEFASSQYRPLRAALFIALGLSGVIPCLHAIIIYGFWPCVHHGSLGWLFLMAVLYISGASIYAVRVPERCCPGKFDIWSHQIFHVFVVIAALVHYHGIGLLTNYRLTLGDCQPPAGYPFPVHEFSNLELLKPFMK</sequence>
<evidence type="ECO:0000256" key="1">
    <source>
        <dbReference type="ARBA" id="ARBA00004141"/>
    </source>
</evidence>
<feature type="transmembrane region" description="Helical" evidence="8">
    <location>
        <begin position="189"/>
        <end position="208"/>
    </location>
</feature>
<dbReference type="WBParaSite" id="ECPE_0000593701-mRNA-1">
    <property type="protein sequence ID" value="ECPE_0000593701-mRNA-1"/>
    <property type="gene ID" value="ECPE_0000593701"/>
</dbReference>